<dbReference type="EMBL" id="JBBPBM010000020">
    <property type="protein sequence ID" value="KAK8551096.1"/>
    <property type="molecule type" value="Genomic_DNA"/>
</dbReference>
<keyword evidence="5" id="KW-1185">Reference proteome</keyword>
<sequence>MIKQLPKNLLRQWQWQWQRQRLPYKRHLKFLSSSNYDPTIKKSLLSDRELSDGGIKGSAHVPKGSVVVYVGPELRRFVIPIRFLAMPEFRDLMDEAAEEFGFQKEGLKIPCDEQYFEYVLLRCATQLNV</sequence>
<reference evidence="4 5" key="1">
    <citation type="journal article" date="2024" name="G3 (Bethesda)">
        <title>Genome assembly of Hibiscus sabdariffa L. provides insights into metabolisms of medicinal natural products.</title>
        <authorList>
            <person name="Kim T."/>
        </authorList>
    </citation>
    <scope>NUCLEOTIDE SEQUENCE [LARGE SCALE GENOMIC DNA]</scope>
    <source>
        <strain evidence="4">TK-2024</strain>
        <tissue evidence="4">Old leaves</tissue>
    </source>
</reference>
<evidence type="ECO:0000313" key="4">
    <source>
        <dbReference type="EMBL" id="KAK8551096.1"/>
    </source>
</evidence>
<dbReference type="Proteomes" id="UP001472677">
    <property type="component" value="Unassembled WGS sequence"/>
</dbReference>
<evidence type="ECO:0000313" key="5">
    <source>
        <dbReference type="Proteomes" id="UP001472677"/>
    </source>
</evidence>
<comment type="similarity">
    <text evidence="1">Belongs to the ARG7 family.</text>
</comment>
<dbReference type="PANTHER" id="PTHR31374:SF139">
    <property type="entry name" value="OS02G0143300 PROTEIN"/>
    <property type="match status" value="1"/>
</dbReference>
<organism evidence="4 5">
    <name type="scientific">Hibiscus sabdariffa</name>
    <name type="common">roselle</name>
    <dbReference type="NCBI Taxonomy" id="183260"/>
    <lineage>
        <taxon>Eukaryota</taxon>
        <taxon>Viridiplantae</taxon>
        <taxon>Streptophyta</taxon>
        <taxon>Embryophyta</taxon>
        <taxon>Tracheophyta</taxon>
        <taxon>Spermatophyta</taxon>
        <taxon>Magnoliopsida</taxon>
        <taxon>eudicotyledons</taxon>
        <taxon>Gunneridae</taxon>
        <taxon>Pentapetalae</taxon>
        <taxon>rosids</taxon>
        <taxon>malvids</taxon>
        <taxon>Malvales</taxon>
        <taxon>Malvaceae</taxon>
        <taxon>Malvoideae</taxon>
        <taxon>Hibiscus</taxon>
    </lineage>
</organism>
<protein>
    <submittedName>
        <fullName evidence="4">Uncharacterized protein</fullName>
    </submittedName>
</protein>
<evidence type="ECO:0000256" key="2">
    <source>
        <dbReference type="ARBA" id="ARBA00022473"/>
    </source>
</evidence>
<name>A0ABR2E211_9ROSI</name>
<dbReference type="InterPro" id="IPR003676">
    <property type="entry name" value="SAUR_fam"/>
</dbReference>
<evidence type="ECO:0000256" key="3">
    <source>
        <dbReference type="ARBA" id="ARBA00022604"/>
    </source>
</evidence>
<dbReference type="Pfam" id="PF02519">
    <property type="entry name" value="Auxin_inducible"/>
    <property type="match status" value="1"/>
</dbReference>
<keyword evidence="2" id="KW-0217">Developmental protein</keyword>
<keyword evidence="3" id="KW-0341">Growth regulation</keyword>
<proteinExistence type="inferred from homology"/>
<dbReference type="PANTHER" id="PTHR31374">
    <property type="entry name" value="AUXIN-INDUCED PROTEIN-LIKE-RELATED"/>
    <property type="match status" value="1"/>
</dbReference>
<accession>A0ABR2E211</accession>
<gene>
    <name evidence="4" type="ORF">V6N12_039762</name>
</gene>
<evidence type="ECO:0000256" key="1">
    <source>
        <dbReference type="ARBA" id="ARBA00006974"/>
    </source>
</evidence>
<comment type="caution">
    <text evidence="4">The sequence shown here is derived from an EMBL/GenBank/DDBJ whole genome shotgun (WGS) entry which is preliminary data.</text>
</comment>